<protein>
    <submittedName>
        <fullName evidence="8">Substrate-specific component NikM of nickel ECF transporter</fullName>
    </submittedName>
</protein>
<evidence type="ECO:0000256" key="3">
    <source>
        <dbReference type="ARBA" id="ARBA00022475"/>
    </source>
</evidence>
<dbReference type="InterPro" id="IPR002751">
    <property type="entry name" value="CbiM/NikMN"/>
</dbReference>
<feature type="non-terminal residue" evidence="8">
    <location>
        <position position="98"/>
    </location>
</feature>
<evidence type="ECO:0000256" key="4">
    <source>
        <dbReference type="ARBA" id="ARBA00022692"/>
    </source>
</evidence>
<dbReference type="GO" id="GO:0005886">
    <property type="term" value="C:plasma membrane"/>
    <property type="evidence" value="ECO:0007669"/>
    <property type="project" value="UniProtKB-SubCell"/>
</dbReference>
<feature type="transmembrane region" description="Helical" evidence="7">
    <location>
        <begin position="39"/>
        <end position="56"/>
    </location>
</feature>
<evidence type="ECO:0000256" key="6">
    <source>
        <dbReference type="ARBA" id="ARBA00023136"/>
    </source>
</evidence>
<dbReference type="EMBL" id="UOEI01000053">
    <property type="protein sequence ID" value="VAV90845.1"/>
    <property type="molecule type" value="Genomic_DNA"/>
</dbReference>
<evidence type="ECO:0000256" key="5">
    <source>
        <dbReference type="ARBA" id="ARBA00022989"/>
    </source>
</evidence>
<keyword evidence="4 7" id="KW-0812">Transmembrane</keyword>
<evidence type="ECO:0000256" key="7">
    <source>
        <dbReference type="SAM" id="Phobius"/>
    </source>
</evidence>
<accession>A0A3B0S6A7</accession>
<keyword evidence="6 7" id="KW-0472">Membrane</keyword>
<reference evidence="8" key="1">
    <citation type="submission" date="2018-06" db="EMBL/GenBank/DDBJ databases">
        <authorList>
            <person name="Zhirakovskaya E."/>
        </authorList>
    </citation>
    <scope>NUCLEOTIDE SEQUENCE</scope>
</reference>
<proteinExistence type="predicted"/>
<dbReference type="GO" id="GO:0000041">
    <property type="term" value="P:transition metal ion transport"/>
    <property type="evidence" value="ECO:0007669"/>
    <property type="project" value="InterPro"/>
</dbReference>
<evidence type="ECO:0000256" key="2">
    <source>
        <dbReference type="ARBA" id="ARBA00022448"/>
    </source>
</evidence>
<feature type="transmembrane region" description="Helical" evidence="7">
    <location>
        <begin position="6"/>
        <end position="27"/>
    </location>
</feature>
<dbReference type="Pfam" id="PF01891">
    <property type="entry name" value="CbiM"/>
    <property type="match status" value="1"/>
</dbReference>
<keyword evidence="5 7" id="KW-1133">Transmembrane helix</keyword>
<comment type="subcellular location">
    <subcellularLocation>
        <location evidence="1">Cell membrane</location>
        <topology evidence="1">Multi-pass membrane protein</topology>
    </subcellularLocation>
</comment>
<keyword evidence="2" id="KW-0813">Transport</keyword>
<feature type="transmembrane region" description="Helical" evidence="7">
    <location>
        <begin position="68"/>
        <end position="97"/>
    </location>
</feature>
<organism evidence="8">
    <name type="scientific">hydrothermal vent metagenome</name>
    <dbReference type="NCBI Taxonomy" id="652676"/>
    <lineage>
        <taxon>unclassified sequences</taxon>
        <taxon>metagenomes</taxon>
        <taxon>ecological metagenomes</taxon>
    </lineage>
</organism>
<dbReference type="PANTHER" id="PTHR34229">
    <property type="entry name" value="METAL TRANSPORT PROTEIN HI_1621-RELATED"/>
    <property type="match status" value="1"/>
</dbReference>
<evidence type="ECO:0000256" key="1">
    <source>
        <dbReference type="ARBA" id="ARBA00004651"/>
    </source>
</evidence>
<dbReference type="Gene3D" id="1.10.1760.20">
    <property type="match status" value="1"/>
</dbReference>
<gene>
    <name evidence="8" type="ORF">MNBD_ACTINO01-1633</name>
</gene>
<evidence type="ECO:0000313" key="8">
    <source>
        <dbReference type="EMBL" id="VAV90845.1"/>
    </source>
</evidence>
<dbReference type="PANTHER" id="PTHR34229:SF1">
    <property type="entry name" value="METAL TRANSPORT PROTEIN HI_1621-RELATED"/>
    <property type="match status" value="1"/>
</dbReference>
<keyword evidence="3" id="KW-1003">Cell membrane</keyword>
<name>A0A3B0S6A7_9ZZZZ</name>
<dbReference type="AlphaFoldDB" id="A0A3B0S6A7"/>
<sequence length="98" mass="9824">MHIPDGFIGIGASGAAGAAAAGGFAFAVRQAKKYLTDRLIPLAALVAAFVFAAQMVNYPVLPGVSGHLIGGVLAAVLVGPSVGFMVLAIVLIVQAFLF</sequence>